<dbReference type="EMBL" id="POUB01000003">
    <property type="protein sequence ID" value="PZG02857.1"/>
    <property type="molecule type" value="Genomic_DNA"/>
</dbReference>
<name>A0A2W2E019_9ACTN</name>
<dbReference type="RefSeq" id="WP_111132209.1">
    <property type="nucleotide sequence ID" value="NZ_POUB01000003.1"/>
</dbReference>
<reference evidence="1 2" key="1">
    <citation type="submission" date="2018-01" db="EMBL/GenBank/DDBJ databases">
        <title>Draft genome sequence of Salinispora sp. 13K206.</title>
        <authorList>
            <person name="Sahin N."/>
            <person name="Saygin H."/>
            <person name="Ay H."/>
        </authorList>
    </citation>
    <scope>NUCLEOTIDE SEQUENCE [LARGE SCALE GENOMIC DNA]</scope>
    <source>
        <strain evidence="1 2">13K206</strain>
    </source>
</reference>
<gene>
    <name evidence="1" type="ORF">C1I99_00745</name>
</gene>
<accession>A0A2W2E019</accession>
<evidence type="ECO:0000313" key="1">
    <source>
        <dbReference type="EMBL" id="PZG02857.1"/>
    </source>
</evidence>
<comment type="caution">
    <text evidence="1">The sequence shown here is derived from an EMBL/GenBank/DDBJ whole genome shotgun (WGS) entry which is preliminary data.</text>
</comment>
<keyword evidence="2" id="KW-1185">Reference proteome</keyword>
<protein>
    <submittedName>
        <fullName evidence="1">Uncharacterized protein</fullName>
    </submittedName>
</protein>
<sequence>MLARWAVKTSWTWELAGLGDQNLEHAWMPQGMRRCLGEENKPPAACWVWLASCRDLDLCQQLQAHVTYDRTSPPTPGEEPRRILDSCLVVNGVALLVYSFDRRAPFPPPLPAPHGLRLLPSPSDVEFRLTNVVPAGKPGMSP</sequence>
<dbReference type="Proteomes" id="UP000248749">
    <property type="component" value="Unassembled WGS sequence"/>
</dbReference>
<dbReference type="OrthoDB" id="4578725at2"/>
<dbReference type="AlphaFoldDB" id="A0A2W2E019"/>
<evidence type="ECO:0000313" key="2">
    <source>
        <dbReference type="Proteomes" id="UP000248749"/>
    </source>
</evidence>
<proteinExistence type="predicted"/>
<organism evidence="1 2">
    <name type="scientific">Micromonospora deserti</name>
    <dbReference type="NCBI Taxonomy" id="2070366"/>
    <lineage>
        <taxon>Bacteria</taxon>
        <taxon>Bacillati</taxon>
        <taxon>Actinomycetota</taxon>
        <taxon>Actinomycetes</taxon>
        <taxon>Micromonosporales</taxon>
        <taxon>Micromonosporaceae</taxon>
        <taxon>Micromonospora</taxon>
    </lineage>
</organism>